<protein>
    <submittedName>
        <fullName evidence="3">Uncharacterized protein</fullName>
    </submittedName>
</protein>
<dbReference type="InterPro" id="IPR057114">
    <property type="entry name" value="Phage_H_T_join_C"/>
</dbReference>
<evidence type="ECO:0000259" key="1">
    <source>
        <dbReference type="Pfam" id="PF24214"/>
    </source>
</evidence>
<reference evidence="3" key="1">
    <citation type="journal article" date="2021" name="Proc. Natl. Acad. Sci. U.S.A.">
        <title>A Catalog of Tens of Thousands of Viruses from Human Metagenomes Reveals Hidden Associations with Chronic Diseases.</title>
        <authorList>
            <person name="Tisza M.J."/>
            <person name="Buck C.B."/>
        </authorList>
    </citation>
    <scope>NUCLEOTIDE SEQUENCE</scope>
    <source>
        <strain evidence="3">Ct3wi9</strain>
    </source>
</reference>
<dbReference type="Pfam" id="PF24214">
    <property type="entry name" value="Phage_H_T_join_2"/>
    <property type="match status" value="1"/>
</dbReference>
<proteinExistence type="predicted"/>
<feature type="domain" description="Putative phage head-tail joining protein N-terminal" evidence="1">
    <location>
        <begin position="63"/>
        <end position="226"/>
    </location>
</feature>
<feature type="domain" description="Putative phage head-tail joining protein C-terminal" evidence="2">
    <location>
        <begin position="236"/>
        <end position="463"/>
    </location>
</feature>
<dbReference type="EMBL" id="BK015006">
    <property type="protein sequence ID" value="DAD86708.1"/>
    <property type="molecule type" value="Genomic_DNA"/>
</dbReference>
<evidence type="ECO:0000259" key="2">
    <source>
        <dbReference type="Pfam" id="PF24215"/>
    </source>
</evidence>
<accession>A0A8S5MWY4</accession>
<name>A0A8S5MWY4_9CAUD</name>
<dbReference type="Pfam" id="PF24215">
    <property type="entry name" value="H_T_assoc"/>
    <property type="match status" value="1"/>
</dbReference>
<evidence type="ECO:0000313" key="3">
    <source>
        <dbReference type="EMBL" id="DAD86708.1"/>
    </source>
</evidence>
<dbReference type="InterPro" id="IPR057113">
    <property type="entry name" value="Phage_H_T_join_N"/>
</dbReference>
<organism evidence="3">
    <name type="scientific">Myoviridae sp. ct3wi9</name>
    <dbReference type="NCBI Taxonomy" id="2826610"/>
    <lineage>
        <taxon>Viruses</taxon>
        <taxon>Duplodnaviria</taxon>
        <taxon>Heunggongvirae</taxon>
        <taxon>Uroviricota</taxon>
        <taxon>Caudoviricetes</taxon>
    </lineage>
</organism>
<sequence>MAGFNFEEVPERKVVIEDVSKHLPDEHVKITVEQENDLAPTDFCKQEEAVKLPIHHNPYLGVEVDSKSDDILNIISFMEGSPWQVEYYSQYLGEDDETYAWSIDRAAAFQQYRCIKHFELKVTNSLSYSYDESTKTDELTGTAHFYPVLKPNKGDMFIADIGDGRSGLLEITSVKKLSVRRNTAWEVEYFVRQFLTKEAHDNLKLKTINTVVFSLERLRMGNGAFIEEETYSELANIEETMDRLIRQYFRHFYDEETCSFTVPLGTSIRTCDIKQNDFLLSLVETSRYPEYYRVRRIRTDLTDKHKGWSIWDALMNQSWLDLDDAMTKFNILSKMEMRNNTMQWNGSHSQYTHFIYPYKDIVAATGVQYNPRFTAPAEIPIFIDEDTKQNRRYIYHVGMNNDYVFSQYFYTADEDNMSRLELQVYKYLNQQPICPQEIMRLLGACTRWDDLDRYYYIPILYLLGHAIVMGYVETYGEVVSP</sequence>